<sequence length="63" mass="6798">MACDYESTLQIARDITVAALSASTITLLGEEHGKVIGEMFTAIHEAVVKADKDVISKNQNVSY</sequence>
<dbReference type="EMBL" id="CP027228">
    <property type="protein sequence ID" value="AVM48573.1"/>
    <property type="molecule type" value="Genomic_DNA"/>
</dbReference>
<proteinExistence type="predicted"/>
<protein>
    <submittedName>
        <fullName evidence="1">Uncharacterized protein</fullName>
    </submittedName>
</protein>
<keyword evidence="2" id="KW-1185">Reference proteome</keyword>
<dbReference type="RefSeq" id="WP_106057628.1">
    <property type="nucleotide sequence ID" value="NZ_CP027228.1"/>
</dbReference>
<dbReference type="KEGG" id="mdv:C5Q96_06815"/>
<reference evidence="2" key="1">
    <citation type="submission" date="2018-02" db="EMBL/GenBank/DDBJ databases">
        <authorList>
            <person name="Holder M.E."/>
            <person name="Ajami N.J."/>
            <person name="Petrosino J.F."/>
        </authorList>
    </citation>
    <scope>NUCLEOTIDE SEQUENCE [LARGE SCALE GENOMIC DNA]</scope>
    <source>
        <strain evidence="2">CCUG 47132</strain>
    </source>
</reference>
<name>A0A2S0L5P6_9FIRM</name>
<dbReference type="AlphaFoldDB" id="A0A2S0L5P6"/>
<dbReference type="Proteomes" id="UP000237883">
    <property type="component" value="Chromosome"/>
</dbReference>
<evidence type="ECO:0000313" key="1">
    <source>
        <dbReference type="EMBL" id="AVM48573.1"/>
    </source>
</evidence>
<dbReference type="GeneID" id="78391973"/>
<accession>A0A2S0L5P6</accession>
<evidence type="ECO:0000313" key="2">
    <source>
        <dbReference type="Proteomes" id="UP000237883"/>
    </source>
</evidence>
<gene>
    <name evidence="1" type="ORF">C5Q96_06815</name>
</gene>
<organism evidence="1 2">
    <name type="scientific">Mogibacterium diversum</name>
    <dbReference type="NCBI Taxonomy" id="114527"/>
    <lineage>
        <taxon>Bacteria</taxon>
        <taxon>Bacillati</taxon>
        <taxon>Bacillota</taxon>
        <taxon>Clostridia</taxon>
        <taxon>Peptostreptococcales</taxon>
        <taxon>Anaerovoracaceae</taxon>
        <taxon>Mogibacterium</taxon>
    </lineage>
</organism>